<protein>
    <submittedName>
        <fullName evidence="1">Uncharacterized protein</fullName>
    </submittedName>
</protein>
<dbReference type="GeneID" id="30147074"/>
<dbReference type="AlphaFoldDB" id="A0A1E3QPZ0"/>
<gene>
    <name evidence="1" type="ORF">BABINDRAFT_162201</name>
</gene>
<proteinExistence type="predicted"/>
<sequence>MVISVSNRIFLRPDLISVKRLQGFTAEIFPTLVGISVIASTKGQEFFEWVAAGSFLEQWLESVVLQHMRWNVRRKDADTPNPSTRMHVNFMLRRPTGALSHTPGSAKTIDSLPCGIWAQHMLR</sequence>
<reference evidence="2" key="1">
    <citation type="submission" date="2016-05" db="EMBL/GenBank/DDBJ databases">
        <title>Comparative genomics of biotechnologically important yeasts.</title>
        <authorList>
            <consortium name="DOE Joint Genome Institute"/>
            <person name="Riley R."/>
            <person name="Haridas S."/>
            <person name="Wolfe K.H."/>
            <person name="Lopes M.R."/>
            <person name="Hittinger C.T."/>
            <person name="Goker M."/>
            <person name="Salamov A."/>
            <person name="Wisecaver J."/>
            <person name="Long T.M."/>
            <person name="Aerts A.L."/>
            <person name="Barry K."/>
            <person name="Choi C."/>
            <person name="Clum A."/>
            <person name="Coughlan A.Y."/>
            <person name="Deshpande S."/>
            <person name="Douglass A.P."/>
            <person name="Hanson S.J."/>
            <person name="Klenk H.-P."/>
            <person name="Labutti K."/>
            <person name="Lapidus A."/>
            <person name="Lindquist E."/>
            <person name="Lipzen A."/>
            <person name="Meier-Kolthoff J.P."/>
            <person name="Ohm R.A."/>
            <person name="Otillar R.P."/>
            <person name="Pangilinan J."/>
            <person name="Peng Y."/>
            <person name="Rokas A."/>
            <person name="Rosa C.A."/>
            <person name="Scheuner C."/>
            <person name="Sibirny A.A."/>
            <person name="Slot J.C."/>
            <person name="Stielow J.B."/>
            <person name="Sun H."/>
            <person name="Kurtzman C.P."/>
            <person name="Blackwell M."/>
            <person name="Grigoriev I.V."/>
            <person name="Jeffries T.W."/>
        </authorList>
    </citation>
    <scope>NUCLEOTIDE SEQUENCE [LARGE SCALE GENOMIC DNA]</scope>
    <source>
        <strain evidence="2">NRRL Y-12698</strain>
    </source>
</reference>
<evidence type="ECO:0000313" key="2">
    <source>
        <dbReference type="Proteomes" id="UP000094336"/>
    </source>
</evidence>
<accession>A0A1E3QPZ0</accession>
<dbReference type="EMBL" id="KV454433">
    <property type="protein sequence ID" value="ODQ79142.1"/>
    <property type="molecule type" value="Genomic_DNA"/>
</dbReference>
<dbReference type="Proteomes" id="UP000094336">
    <property type="component" value="Unassembled WGS sequence"/>
</dbReference>
<dbReference type="RefSeq" id="XP_018984470.1">
    <property type="nucleotide sequence ID" value="XM_019129221.1"/>
</dbReference>
<evidence type="ECO:0000313" key="1">
    <source>
        <dbReference type="EMBL" id="ODQ79142.1"/>
    </source>
</evidence>
<name>A0A1E3QPZ0_9ASCO</name>
<keyword evidence="2" id="KW-1185">Reference proteome</keyword>
<organism evidence="1 2">
    <name type="scientific">Babjeviella inositovora NRRL Y-12698</name>
    <dbReference type="NCBI Taxonomy" id="984486"/>
    <lineage>
        <taxon>Eukaryota</taxon>
        <taxon>Fungi</taxon>
        <taxon>Dikarya</taxon>
        <taxon>Ascomycota</taxon>
        <taxon>Saccharomycotina</taxon>
        <taxon>Pichiomycetes</taxon>
        <taxon>Serinales incertae sedis</taxon>
        <taxon>Babjeviella</taxon>
    </lineage>
</organism>